<dbReference type="EMBL" id="LC761748">
    <property type="protein sequence ID" value="BED42993.1"/>
    <property type="molecule type" value="mRNA"/>
</dbReference>
<evidence type="ECO:0000256" key="6">
    <source>
        <dbReference type="ARBA" id="ARBA00023002"/>
    </source>
</evidence>
<evidence type="ECO:0000256" key="1">
    <source>
        <dbReference type="ARBA" id="ARBA00001971"/>
    </source>
</evidence>
<accession>A0AA86IW28</accession>
<dbReference type="InterPro" id="IPR002401">
    <property type="entry name" value="Cyt_P450_E_grp-I"/>
</dbReference>
<dbReference type="AlphaFoldDB" id="A0AA86IW28"/>
<evidence type="ECO:0000256" key="8">
    <source>
        <dbReference type="ARBA" id="ARBA00023033"/>
    </source>
</evidence>
<evidence type="ECO:0000256" key="4">
    <source>
        <dbReference type="ARBA" id="ARBA00022617"/>
    </source>
</evidence>
<dbReference type="PANTHER" id="PTHR24305">
    <property type="entry name" value="CYTOCHROME P450"/>
    <property type="match status" value="1"/>
</dbReference>
<dbReference type="CDD" id="cd11069">
    <property type="entry name" value="CYP_FUM15-like"/>
    <property type="match status" value="1"/>
</dbReference>
<evidence type="ECO:0000256" key="5">
    <source>
        <dbReference type="ARBA" id="ARBA00022723"/>
    </source>
</evidence>
<evidence type="ECO:0000256" key="3">
    <source>
        <dbReference type="ARBA" id="ARBA00010617"/>
    </source>
</evidence>
<comment type="pathway">
    <text evidence="2">Secondary metabolite biosynthesis.</text>
</comment>
<keyword evidence="6 10" id="KW-0560">Oxidoreductase</keyword>
<sequence length="568" mass="63538">MYGVLLLVTSFLAAAIAAVGAYLFYLIVLWPRWNPLCRLPGPPTRSFFGNHLAAVLDPSRSPRVHEKFVKEYGRNVRIRGLFPWEERLITLDPITLTHILKHSTIYEKPWQSRTLISGMIGVGMLAAEGQMHKRQRRVATPAFSIQNMRALIPVTFQTGLALRDRWMALISDAQDVPESEKSGGGRKLDVCHWVSRATFDVIGLAGFDYHFNAIHDGSNELFMAYKDMFEIAISQQKGSLWDIAVLYFPALDGLWPGDRYRVVAKSHEVINRVAGRLIQEKKTKIAEAEKIGSVYGGKDLLSALLKSNIAVDLPPDQRISDEDILNNINTFLFAGSDTSSLTVTWLIYLLAKYPEVQERLRTELRSVAPTVPLESLTQDEIASVYALVAELPYLENVVKETLRLIPPVHSSIRVATQDDVVPTSVPVPLRGRDGKVEMVDSFVMPKGACVHVPIEAFNLDREVWGTDGWAFNPDRWDNLPEAVKSQPGLYNNILTFSAGPRSCIGLKFSIIEIKMFVFILLTNFKFALADPVGKANVVLTRPYVVDRHKEGSQCPLFVIPLMKDASAP</sequence>
<keyword evidence="4 9" id="KW-0349">Heme</keyword>
<dbReference type="InterPro" id="IPR001128">
    <property type="entry name" value="Cyt_P450"/>
</dbReference>
<dbReference type="InterPro" id="IPR050121">
    <property type="entry name" value="Cytochrome_P450_monoxygenase"/>
</dbReference>
<name>A0AA86IW28_TRAVE</name>
<dbReference type="PANTHER" id="PTHR24305:SF166">
    <property type="entry name" value="CYTOCHROME P450 12A4, MITOCHONDRIAL-RELATED"/>
    <property type="match status" value="1"/>
</dbReference>
<evidence type="ECO:0000313" key="11">
    <source>
        <dbReference type="EMBL" id="BED42993.1"/>
    </source>
</evidence>
<dbReference type="PRINTS" id="PR00385">
    <property type="entry name" value="P450"/>
</dbReference>
<feature type="binding site" description="axial binding residue" evidence="9">
    <location>
        <position position="503"/>
    </location>
    <ligand>
        <name>heme</name>
        <dbReference type="ChEBI" id="CHEBI:30413"/>
    </ligand>
    <ligandPart>
        <name>Fe</name>
        <dbReference type="ChEBI" id="CHEBI:18248"/>
    </ligandPart>
</feature>
<comment type="cofactor">
    <cofactor evidence="1 9">
        <name>heme</name>
        <dbReference type="ChEBI" id="CHEBI:30413"/>
    </cofactor>
</comment>
<dbReference type="SUPFAM" id="SSF48264">
    <property type="entry name" value="Cytochrome P450"/>
    <property type="match status" value="1"/>
</dbReference>
<dbReference type="PROSITE" id="PS00086">
    <property type="entry name" value="CYTOCHROME_P450"/>
    <property type="match status" value="1"/>
</dbReference>
<dbReference type="GO" id="GO:0016705">
    <property type="term" value="F:oxidoreductase activity, acting on paired donors, with incorporation or reduction of molecular oxygen"/>
    <property type="evidence" value="ECO:0007669"/>
    <property type="project" value="InterPro"/>
</dbReference>
<dbReference type="GO" id="GO:0004497">
    <property type="term" value="F:monooxygenase activity"/>
    <property type="evidence" value="ECO:0007669"/>
    <property type="project" value="UniProtKB-KW"/>
</dbReference>
<dbReference type="InterPro" id="IPR036396">
    <property type="entry name" value="Cyt_P450_sf"/>
</dbReference>
<evidence type="ECO:0000256" key="2">
    <source>
        <dbReference type="ARBA" id="ARBA00005179"/>
    </source>
</evidence>
<keyword evidence="8 10" id="KW-0503">Monooxygenase</keyword>
<keyword evidence="7 9" id="KW-0408">Iron</keyword>
<gene>
    <name evidence="11" type="primary">CYP5151A23</name>
</gene>
<evidence type="ECO:0000256" key="10">
    <source>
        <dbReference type="RuleBase" id="RU000461"/>
    </source>
</evidence>
<reference evidence="11" key="1">
    <citation type="submission" date="2023-03" db="EMBL/GenBank/DDBJ databases">
        <title>cytochrome P450 monooxygenase from Trametes versicolor.</title>
        <authorList>
            <person name="Ichinose H."/>
        </authorList>
    </citation>
    <scope>NUCLEOTIDE SEQUENCE</scope>
    <source>
        <strain evidence="11">NBRC 30340</strain>
    </source>
</reference>
<protein>
    <submittedName>
        <fullName evidence="11">Cytochrome P450 monooxygenase</fullName>
    </submittedName>
</protein>
<dbReference type="PRINTS" id="PR00463">
    <property type="entry name" value="EP450I"/>
</dbReference>
<keyword evidence="5 9" id="KW-0479">Metal-binding</keyword>
<dbReference type="InterPro" id="IPR017972">
    <property type="entry name" value="Cyt_P450_CS"/>
</dbReference>
<organism evidence="11">
    <name type="scientific">Trametes versicolor</name>
    <name type="common">White-rot fungus</name>
    <name type="synonym">Coriolus versicolor</name>
    <dbReference type="NCBI Taxonomy" id="5325"/>
    <lineage>
        <taxon>Eukaryota</taxon>
        <taxon>Fungi</taxon>
        <taxon>Dikarya</taxon>
        <taxon>Basidiomycota</taxon>
        <taxon>Agaricomycotina</taxon>
        <taxon>Agaricomycetes</taxon>
        <taxon>Polyporales</taxon>
        <taxon>Polyporaceae</taxon>
        <taxon>Trametes</taxon>
    </lineage>
</organism>
<evidence type="ECO:0000256" key="7">
    <source>
        <dbReference type="ARBA" id="ARBA00023004"/>
    </source>
</evidence>
<dbReference type="Pfam" id="PF00067">
    <property type="entry name" value="p450"/>
    <property type="match status" value="1"/>
</dbReference>
<dbReference type="GO" id="GO:0020037">
    <property type="term" value="F:heme binding"/>
    <property type="evidence" value="ECO:0007669"/>
    <property type="project" value="InterPro"/>
</dbReference>
<dbReference type="GO" id="GO:0005506">
    <property type="term" value="F:iron ion binding"/>
    <property type="evidence" value="ECO:0007669"/>
    <property type="project" value="InterPro"/>
</dbReference>
<dbReference type="Gene3D" id="1.10.630.10">
    <property type="entry name" value="Cytochrome P450"/>
    <property type="match status" value="1"/>
</dbReference>
<proteinExistence type="evidence at transcript level"/>
<evidence type="ECO:0000256" key="9">
    <source>
        <dbReference type="PIRSR" id="PIRSR602401-1"/>
    </source>
</evidence>
<comment type="similarity">
    <text evidence="3 10">Belongs to the cytochrome P450 family.</text>
</comment>